<evidence type="ECO:0000259" key="2">
    <source>
        <dbReference type="Pfam" id="PF02272"/>
    </source>
</evidence>
<feature type="domain" description="DHHA1" evidence="2">
    <location>
        <begin position="271"/>
        <end position="350"/>
    </location>
</feature>
<dbReference type="InterPro" id="IPR038763">
    <property type="entry name" value="DHH_sf"/>
</dbReference>
<dbReference type="Gene3D" id="3.10.310.30">
    <property type="match status" value="1"/>
</dbReference>
<evidence type="ECO:0000313" key="3">
    <source>
        <dbReference type="EMBL" id="TBH74413.1"/>
    </source>
</evidence>
<sequence length="366" mass="40697">MGIILNKFISNFAFAQIYFWPSHFMTSISELKAHLIPGTKAVITAHYNPDSDAIGSTLAFQGYLAKKGIQATVAVPSALSANLKWMPGAADILTYDELLHKVQIDALVEEADFIFCLDFSGIQRLHNMAPLVRKSRAKKVVIDHHLDPEDFGDYYYHRTIAASTCELIYDLILEWGDENLLDPAIGSCLYSGIMTDTGSFRHPNTTAHVHTVVAALIDIGVNTNEVHRKVFDSSSIDRLKFIGHVLGQRMDYLPEFHLAFMWITAEDLTKFNSQAGDTEGIVNYGLQITGCVWSILMIERPDGVKLSFRSIEPFAVNEFASKYFEGGGHKNASGGRFSGGSLVEAKKKLMEVLPLYLSEINRVKNV</sequence>
<accession>A0A4Q9BFS5</accession>
<comment type="caution">
    <text evidence="3">The sequence shown here is derived from an EMBL/GenBank/DDBJ whole genome shotgun (WGS) entry which is preliminary data.</text>
</comment>
<evidence type="ECO:0000313" key="4">
    <source>
        <dbReference type="Proteomes" id="UP000293583"/>
    </source>
</evidence>
<protein>
    <submittedName>
        <fullName evidence="3">Bifunctional oligoribonuclease/PAP phosphatase NrnA</fullName>
    </submittedName>
</protein>
<dbReference type="AlphaFoldDB" id="A0A4Q9BFS5"/>
<dbReference type="EMBL" id="SEWY01000002">
    <property type="protein sequence ID" value="TBH74413.1"/>
    <property type="molecule type" value="Genomic_DNA"/>
</dbReference>
<reference evidence="3 4" key="1">
    <citation type="submission" date="2019-02" db="EMBL/GenBank/DDBJ databases">
        <title>Genome of a new Bacteroidetes strain.</title>
        <authorList>
            <person name="Pitt A."/>
        </authorList>
    </citation>
    <scope>NUCLEOTIDE SEQUENCE [LARGE SCALE GENOMIC DNA]</scope>
    <source>
        <strain evidence="3 4">103A-SOEBACH</strain>
    </source>
</reference>
<name>A0A4Q9BFS5_9BACT</name>
<dbReference type="InterPro" id="IPR051319">
    <property type="entry name" value="Oligoribo/pAp-PDE_c-di-AMP_PDE"/>
</dbReference>
<dbReference type="PANTHER" id="PTHR47618:SF1">
    <property type="entry name" value="BIFUNCTIONAL OLIGORIBONUCLEASE AND PAP PHOSPHATASE NRNA"/>
    <property type="match status" value="1"/>
</dbReference>
<gene>
    <name evidence="3" type="ORF">EWU20_04525</name>
</gene>
<dbReference type="InterPro" id="IPR003156">
    <property type="entry name" value="DHHA1_dom"/>
</dbReference>
<dbReference type="Gene3D" id="3.90.1640.10">
    <property type="entry name" value="inorganic pyrophosphatase (n-terminal core)"/>
    <property type="match status" value="1"/>
</dbReference>
<dbReference type="Pfam" id="PF02272">
    <property type="entry name" value="DHHA1"/>
    <property type="match status" value="1"/>
</dbReference>
<dbReference type="PANTHER" id="PTHR47618">
    <property type="entry name" value="BIFUNCTIONAL OLIGORIBONUCLEASE AND PAP PHOSPHATASE NRNA"/>
    <property type="match status" value="1"/>
</dbReference>
<organism evidence="3 4">
    <name type="scientific">Aquirufa antheringensis</name>
    <dbReference type="NCBI Taxonomy" id="2516559"/>
    <lineage>
        <taxon>Bacteria</taxon>
        <taxon>Pseudomonadati</taxon>
        <taxon>Bacteroidota</taxon>
        <taxon>Cytophagia</taxon>
        <taxon>Cytophagales</taxon>
        <taxon>Flectobacillaceae</taxon>
        <taxon>Aquirufa</taxon>
    </lineage>
</organism>
<dbReference type="GO" id="GO:0003676">
    <property type="term" value="F:nucleic acid binding"/>
    <property type="evidence" value="ECO:0007669"/>
    <property type="project" value="InterPro"/>
</dbReference>
<feature type="domain" description="DDH" evidence="1">
    <location>
        <begin position="41"/>
        <end position="193"/>
    </location>
</feature>
<dbReference type="SUPFAM" id="SSF64182">
    <property type="entry name" value="DHH phosphoesterases"/>
    <property type="match status" value="1"/>
</dbReference>
<dbReference type="Pfam" id="PF01368">
    <property type="entry name" value="DHH"/>
    <property type="match status" value="1"/>
</dbReference>
<keyword evidence="4" id="KW-1185">Reference proteome</keyword>
<evidence type="ECO:0000259" key="1">
    <source>
        <dbReference type="Pfam" id="PF01368"/>
    </source>
</evidence>
<dbReference type="InterPro" id="IPR001667">
    <property type="entry name" value="DDH_dom"/>
</dbReference>
<dbReference type="Proteomes" id="UP000293583">
    <property type="component" value="Unassembled WGS sequence"/>
</dbReference>
<proteinExistence type="predicted"/>